<keyword evidence="5" id="KW-0862">Zinc</keyword>
<dbReference type="Pfam" id="PF12874">
    <property type="entry name" value="zf-met"/>
    <property type="match status" value="1"/>
</dbReference>
<evidence type="ECO:0000256" key="7">
    <source>
        <dbReference type="SAM" id="MobiDB-lite"/>
    </source>
</evidence>
<keyword evidence="4" id="KW-0863">Zinc-finger</keyword>
<keyword evidence="3" id="KW-0677">Repeat</keyword>
<evidence type="ECO:0000259" key="8">
    <source>
        <dbReference type="PROSITE" id="PS00028"/>
    </source>
</evidence>
<dbReference type="InterPro" id="IPR003604">
    <property type="entry name" value="Matrin/U1-like-C_Znf_C2H2"/>
</dbReference>
<gene>
    <name evidence="9" type="ORF">GOODEAATRI_023112</name>
</gene>
<dbReference type="InterPro" id="IPR022755">
    <property type="entry name" value="Znf_C2H2_jaz"/>
</dbReference>
<dbReference type="InterPro" id="IPR051868">
    <property type="entry name" value="ZN346_ZMAT4"/>
</dbReference>
<dbReference type="Pfam" id="PF12171">
    <property type="entry name" value="zf-C2H2_jaz"/>
    <property type="match status" value="1"/>
</dbReference>
<proteinExistence type="predicted"/>
<comment type="caution">
    <text evidence="9">The sequence shown here is derived from an EMBL/GenBank/DDBJ whole genome shotgun (WGS) entry which is preliminary data.</text>
</comment>
<evidence type="ECO:0000256" key="3">
    <source>
        <dbReference type="ARBA" id="ARBA00022737"/>
    </source>
</evidence>
<organism evidence="9 10">
    <name type="scientific">Goodea atripinnis</name>
    <dbReference type="NCBI Taxonomy" id="208336"/>
    <lineage>
        <taxon>Eukaryota</taxon>
        <taxon>Metazoa</taxon>
        <taxon>Chordata</taxon>
        <taxon>Craniata</taxon>
        <taxon>Vertebrata</taxon>
        <taxon>Euteleostomi</taxon>
        <taxon>Actinopterygii</taxon>
        <taxon>Neopterygii</taxon>
        <taxon>Teleostei</taxon>
        <taxon>Neoteleostei</taxon>
        <taxon>Acanthomorphata</taxon>
        <taxon>Ovalentaria</taxon>
        <taxon>Atherinomorphae</taxon>
        <taxon>Cyprinodontiformes</taxon>
        <taxon>Goodeidae</taxon>
        <taxon>Goodea</taxon>
    </lineage>
</organism>
<comment type="subcellular location">
    <subcellularLocation>
        <location evidence="1">Nucleus</location>
    </subcellularLocation>
</comment>
<dbReference type="Proteomes" id="UP001476798">
    <property type="component" value="Unassembled WGS sequence"/>
</dbReference>
<evidence type="ECO:0000256" key="2">
    <source>
        <dbReference type="ARBA" id="ARBA00022723"/>
    </source>
</evidence>
<dbReference type="SMART" id="SM00451">
    <property type="entry name" value="ZnF_U1"/>
    <property type="match status" value="2"/>
</dbReference>
<dbReference type="Gene3D" id="3.30.160.60">
    <property type="entry name" value="Classic Zinc Finger"/>
    <property type="match status" value="2"/>
</dbReference>
<dbReference type="EMBL" id="JAHRIO010032429">
    <property type="protein sequence ID" value="MEQ2169245.1"/>
    <property type="molecule type" value="Genomic_DNA"/>
</dbReference>
<feature type="region of interest" description="Disordered" evidence="7">
    <location>
        <begin position="64"/>
        <end position="84"/>
    </location>
</feature>
<keyword evidence="2" id="KW-0479">Metal-binding</keyword>
<dbReference type="SUPFAM" id="SSF57667">
    <property type="entry name" value="beta-beta-alpha zinc fingers"/>
    <property type="match status" value="2"/>
</dbReference>
<evidence type="ECO:0000313" key="9">
    <source>
        <dbReference type="EMBL" id="MEQ2169245.1"/>
    </source>
</evidence>
<reference evidence="9 10" key="1">
    <citation type="submission" date="2021-06" db="EMBL/GenBank/DDBJ databases">
        <authorList>
            <person name="Palmer J.M."/>
        </authorList>
    </citation>
    <scope>NUCLEOTIDE SEQUENCE [LARGE SCALE GENOMIC DNA]</scope>
    <source>
        <strain evidence="9 10">GA_2019</strain>
        <tissue evidence="9">Muscle</tissue>
    </source>
</reference>
<dbReference type="PROSITE" id="PS00028">
    <property type="entry name" value="ZINC_FINGER_C2H2_1"/>
    <property type="match status" value="2"/>
</dbReference>
<evidence type="ECO:0000256" key="1">
    <source>
        <dbReference type="ARBA" id="ARBA00004123"/>
    </source>
</evidence>
<name>A0ABV0ND90_9TELE</name>
<dbReference type="PANTHER" id="PTHR46144">
    <property type="entry name" value="ZINC FINGER PROTEIN 385B-LIKE"/>
    <property type="match status" value="1"/>
</dbReference>
<dbReference type="PANTHER" id="PTHR46144:SF1">
    <property type="entry name" value="U1-TYPE DOMAIN-CONTAINING PROTEIN"/>
    <property type="match status" value="1"/>
</dbReference>
<evidence type="ECO:0000256" key="5">
    <source>
        <dbReference type="ARBA" id="ARBA00022833"/>
    </source>
</evidence>
<keyword evidence="6" id="KW-0539">Nucleus</keyword>
<evidence type="ECO:0000256" key="4">
    <source>
        <dbReference type="ARBA" id="ARBA00022771"/>
    </source>
</evidence>
<dbReference type="InterPro" id="IPR036236">
    <property type="entry name" value="Znf_C2H2_sf"/>
</dbReference>
<feature type="domain" description="C2H2-type" evidence="8">
    <location>
        <begin position="24"/>
        <end position="46"/>
    </location>
</feature>
<evidence type="ECO:0000313" key="10">
    <source>
        <dbReference type="Proteomes" id="UP001476798"/>
    </source>
</evidence>
<keyword evidence="10" id="KW-1185">Reference proteome</keyword>
<protein>
    <recommendedName>
        <fullName evidence="8">C2H2-type domain-containing protein</fullName>
    </recommendedName>
</protein>
<sequence length="157" mass="18066">MPFCHAEQKSDEELLEGLLTEYYCHVCSSNLLFESNRLAHYEGQKHAQELKTYLNAVRAELARGSQENDMELHPDPKPTSDIPDPSASWNAEVDLKHPDKCILCAASFNNPKMALQHYNGRKHQRKKARQELLKELGKDLQQGITRHWIYIPKGSKK</sequence>
<dbReference type="InterPro" id="IPR013087">
    <property type="entry name" value="Znf_C2H2_type"/>
</dbReference>
<accession>A0ABV0ND90</accession>
<evidence type="ECO:0000256" key="6">
    <source>
        <dbReference type="ARBA" id="ARBA00023242"/>
    </source>
</evidence>
<feature type="domain" description="C2H2-type" evidence="8">
    <location>
        <begin position="101"/>
        <end position="123"/>
    </location>
</feature>